<dbReference type="PANTHER" id="PTHR14239:SF10">
    <property type="entry name" value="REDUCTASE"/>
    <property type="match status" value="1"/>
</dbReference>
<dbReference type="OrthoDB" id="1523398at2"/>
<evidence type="ECO:0000313" key="3">
    <source>
        <dbReference type="EMBL" id="BAL88356.1"/>
    </source>
</evidence>
<sequence>MNIAVIGAGNIGSQLARRLAGANHDVILANSRGPESLKDLAEELGARAATVADAVAAAEVVVLSIPFVAIPELGQILRDAPASTVIVEMSNYYPEAGVIEGVAEAASDTAWLSEQVGRPIIKAWSSIFSRSLALKGRTAGEPERVALPVAGDDLEAKKVVMRLVEDTGFEAVDAGSLADSWRVQPGSPAYCTDLDATALRAALARADRTRLDHDRVAMIQAVYTPETGVDMVNGVDIYREITK</sequence>
<dbReference type="InterPro" id="IPR028939">
    <property type="entry name" value="P5C_Rdtase_cat_N"/>
</dbReference>
<evidence type="ECO:0000313" key="4">
    <source>
        <dbReference type="Proteomes" id="UP000007882"/>
    </source>
</evidence>
<name>I0H5R9_ACTM4</name>
<dbReference type="Proteomes" id="UP000007882">
    <property type="component" value="Chromosome"/>
</dbReference>
<proteinExistence type="predicted"/>
<reference evidence="3 4" key="1">
    <citation type="submission" date="2012-02" db="EMBL/GenBank/DDBJ databases">
        <title>Complete genome sequence of Actinoplanes missouriensis 431 (= NBRC 102363).</title>
        <authorList>
            <person name="Ohnishi Y."/>
            <person name="Ishikawa J."/>
            <person name="Sekine M."/>
            <person name="Hosoyama A."/>
            <person name="Harada T."/>
            <person name="Narita H."/>
            <person name="Hata T."/>
            <person name="Konno Y."/>
            <person name="Tutikane K."/>
            <person name="Fujita N."/>
            <person name="Horinouchi S."/>
            <person name="Hayakawa M."/>
        </authorList>
    </citation>
    <scope>NUCLEOTIDE SEQUENCE [LARGE SCALE GENOMIC DNA]</scope>
    <source>
        <strain evidence="4">ATCC 14538 / DSM 43046 / CBS 188.64 / JCM 3121 / NBRC 102363 / NCIMB 12654 / NRRL B-3342 / UNCC 431</strain>
    </source>
</reference>
<dbReference type="PANTHER" id="PTHR14239">
    <property type="entry name" value="DUDULIN-RELATED"/>
    <property type="match status" value="1"/>
</dbReference>
<dbReference type="AlphaFoldDB" id="I0H5R9"/>
<dbReference type="GO" id="GO:0016491">
    <property type="term" value="F:oxidoreductase activity"/>
    <property type="evidence" value="ECO:0007669"/>
    <property type="project" value="UniProtKB-KW"/>
</dbReference>
<dbReference type="KEGG" id="ams:AMIS_31360"/>
<protein>
    <submittedName>
        <fullName evidence="3">Putative F420-dependent NADP oxidoreductase</fullName>
    </submittedName>
</protein>
<organism evidence="3 4">
    <name type="scientific">Actinoplanes missouriensis (strain ATCC 14538 / DSM 43046 / CBS 188.64 / JCM 3121 / NBRC 102363 / NCIMB 12654 / NRRL B-3342 / UNCC 431)</name>
    <dbReference type="NCBI Taxonomy" id="512565"/>
    <lineage>
        <taxon>Bacteria</taxon>
        <taxon>Bacillati</taxon>
        <taxon>Actinomycetota</taxon>
        <taxon>Actinomycetes</taxon>
        <taxon>Micromonosporales</taxon>
        <taxon>Micromonosporaceae</taxon>
        <taxon>Actinoplanes</taxon>
    </lineage>
</organism>
<accession>I0H5R9</accession>
<dbReference type="InterPro" id="IPR051267">
    <property type="entry name" value="STEAP_metalloreductase"/>
</dbReference>
<dbReference type="SUPFAM" id="SSF51735">
    <property type="entry name" value="NAD(P)-binding Rossmann-fold domains"/>
    <property type="match status" value="1"/>
</dbReference>
<keyword evidence="1" id="KW-0560">Oxidoreductase</keyword>
<dbReference type="STRING" id="512565.AMIS_31360"/>
<gene>
    <name evidence="3" type="ordered locus">AMIS_31360</name>
</gene>
<evidence type="ECO:0000259" key="2">
    <source>
        <dbReference type="Pfam" id="PF03807"/>
    </source>
</evidence>
<dbReference type="Gene3D" id="3.40.50.720">
    <property type="entry name" value="NAD(P)-binding Rossmann-like Domain"/>
    <property type="match status" value="1"/>
</dbReference>
<dbReference type="PATRIC" id="fig|512565.3.peg.3132"/>
<dbReference type="EMBL" id="AP012319">
    <property type="protein sequence ID" value="BAL88356.1"/>
    <property type="molecule type" value="Genomic_DNA"/>
</dbReference>
<feature type="domain" description="Pyrroline-5-carboxylate reductase catalytic N-terminal" evidence="2">
    <location>
        <begin position="3"/>
        <end position="91"/>
    </location>
</feature>
<dbReference type="Pfam" id="PF03807">
    <property type="entry name" value="F420_oxidored"/>
    <property type="match status" value="1"/>
</dbReference>
<dbReference type="RefSeq" id="WP_014443251.1">
    <property type="nucleotide sequence ID" value="NC_017093.1"/>
</dbReference>
<keyword evidence="4" id="KW-1185">Reference proteome</keyword>
<evidence type="ECO:0000256" key="1">
    <source>
        <dbReference type="ARBA" id="ARBA00023002"/>
    </source>
</evidence>
<dbReference type="eggNOG" id="COG2085">
    <property type="taxonomic scope" value="Bacteria"/>
</dbReference>
<dbReference type="HOGENOM" id="CLU_076368_0_2_11"/>
<dbReference type="InterPro" id="IPR036291">
    <property type="entry name" value="NAD(P)-bd_dom_sf"/>
</dbReference>